<dbReference type="Pfam" id="PF00060">
    <property type="entry name" value="Lig_chan"/>
    <property type="match status" value="1"/>
</dbReference>
<evidence type="ECO:0000256" key="11">
    <source>
        <dbReference type="SAM" id="Phobius"/>
    </source>
</evidence>
<protein>
    <submittedName>
        <fullName evidence="13">Putative ionotropic glutamate receptor</fullName>
    </submittedName>
</protein>
<evidence type="ECO:0000256" key="2">
    <source>
        <dbReference type="ARBA" id="ARBA00022448"/>
    </source>
</evidence>
<evidence type="ECO:0000256" key="4">
    <source>
        <dbReference type="ARBA" id="ARBA00022989"/>
    </source>
</evidence>
<name>A0A2P6SEQ4_ROSCH</name>
<evidence type="ECO:0000256" key="1">
    <source>
        <dbReference type="ARBA" id="ARBA00004141"/>
    </source>
</evidence>
<reference evidence="13 14" key="1">
    <citation type="journal article" date="2018" name="Nat. Genet.">
        <title>The Rosa genome provides new insights in the design of modern roses.</title>
        <authorList>
            <person name="Bendahmane M."/>
        </authorList>
    </citation>
    <scope>NUCLEOTIDE SEQUENCE [LARGE SCALE GENOMIC DNA]</scope>
    <source>
        <strain evidence="14">cv. Old Blush</strain>
    </source>
</reference>
<feature type="transmembrane region" description="Helical" evidence="11">
    <location>
        <begin position="33"/>
        <end position="51"/>
    </location>
</feature>
<evidence type="ECO:0000256" key="10">
    <source>
        <dbReference type="ARBA" id="ARBA00023303"/>
    </source>
</evidence>
<dbReference type="Gramene" id="PRQ57150">
    <property type="protein sequence ID" value="PRQ57150"/>
    <property type="gene ID" value="RchiOBHm_Chr1g0345111"/>
</dbReference>
<evidence type="ECO:0000256" key="8">
    <source>
        <dbReference type="ARBA" id="ARBA00023180"/>
    </source>
</evidence>
<keyword evidence="2" id="KW-0813">Transport</keyword>
<evidence type="ECO:0000256" key="7">
    <source>
        <dbReference type="ARBA" id="ARBA00023170"/>
    </source>
</evidence>
<keyword evidence="4 11" id="KW-1133">Transmembrane helix</keyword>
<evidence type="ECO:0000256" key="3">
    <source>
        <dbReference type="ARBA" id="ARBA00022692"/>
    </source>
</evidence>
<accession>A0A2P6SEQ4</accession>
<dbReference type="InterPro" id="IPR015683">
    <property type="entry name" value="Ionotropic_Glu_rcpt"/>
</dbReference>
<dbReference type="AlphaFoldDB" id="A0A2P6SEQ4"/>
<comment type="subcellular location">
    <subcellularLocation>
        <location evidence="1">Membrane</location>
        <topology evidence="1">Multi-pass membrane protein</topology>
    </subcellularLocation>
</comment>
<keyword evidence="14" id="KW-1185">Reference proteome</keyword>
<comment type="caution">
    <text evidence="13">The sequence shown here is derived from an EMBL/GenBank/DDBJ whole genome shotgun (WGS) entry which is preliminary data.</text>
</comment>
<proteinExistence type="predicted"/>
<organism evidence="13 14">
    <name type="scientific">Rosa chinensis</name>
    <name type="common">China rose</name>
    <dbReference type="NCBI Taxonomy" id="74649"/>
    <lineage>
        <taxon>Eukaryota</taxon>
        <taxon>Viridiplantae</taxon>
        <taxon>Streptophyta</taxon>
        <taxon>Embryophyta</taxon>
        <taxon>Tracheophyta</taxon>
        <taxon>Spermatophyta</taxon>
        <taxon>Magnoliopsida</taxon>
        <taxon>eudicotyledons</taxon>
        <taxon>Gunneridae</taxon>
        <taxon>Pentapetalae</taxon>
        <taxon>rosids</taxon>
        <taxon>fabids</taxon>
        <taxon>Rosales</taxon>
        <taxon>Rosaceae</taxon>
        <taxon>Rosoideae</taxon>
        <taxon>Rosoideae incertae sedis</taxon>
        <taxon>Rosa</taxon>
    </lineage>
</organism>
<evidence type="ECO:0000256" key="9">
    <source>
        <dbReference type="ARBA" id="ARBA00023286"/>
    </source>
</evidence>
<keyword evidence="10" id="KW-0407">Ion channel</keyword>
<keyword evidence="3 11" id="KW-0812">Transmembrane</keyword>
<dbReference type="Gene3D" id="1.10.287.70">
    <property type="match status" value="1"/>
</dbReference>
<dbReference type="STRING" id="74649.A0A2P6SEQ4"/>
<evidence type="ECO:0000313" key="14">
    <source>
        <dbReference type="Proteomes" id="UP000238479"/>
    </source>
</evidence>
<evidence type="ECO:0000256" key="5">
    <source>
        <dbReference type="ARBA" id="ARBA00023065"/>
    </source>
</evidence>
<keyword evidence="9" id="KW-1071">Ligand-gated ion channel</keyword>
<dbReference type="Proteomes" id="UP000238479">
    <property type="component" value="Chromosome 1"/>
</dbReference>
<feature type="domain" description="Ionotropic glutamate receptor C-terminal" evidence="12">
    <location>
        <begin position="30"/>
        <end position="84"/>
    </location>
</feature>
<evidence type="ECO:0000256" key="6">
    <source>
        <dbReference type="ARBA" id="ARBA00023136"/>
    </source>
</evidence>
<gene>
    <name evidence="13" type="ORF">RchiOBHm_Chr1g0345111</name>
</gene>
<dbReference type="EMBL" id="PDCK01000039">
    <property type="protein sequence ID" value="PRQ57150.1"/>
    <property type="molecule type" value="Genomic_DNA"/>
</dbReference>
<sequence>MPYTEFGVMMVVPVKDIRSKNAWVFLRPLTWDIWLTSCILFVLIRFVVWVLEHQVNEESRGPPSYQVGTSVWFSFSIMVFSHGNCPNAP</sequence>
<keyword evidence="7 13" id="KW-0675">Receptor</keyword>
<keyword evidence="8" id="KW-0325">Glycoprotein</keyword>
<dbReference type="GO" id="GO:0016020">
    <property type="term" value="C:membrane"/>
    <property type="evidence" value="ECO:0007669"/>
    <property type="project" value="UniProtKB-SubCell"/>
</dbReference>
<dbReference type="PANTHER" id="PTHR18966">
    <property type="entry name" value="IONOTROPIC GLUTAMATE RECEPTOR"/>
    <property type="match status" value="1"/>
</dbReference>
<keyword evidence="5" id="KW-0406">Ion transport</keyword>
<dbReference type="GO" id="GO:0015276">
    <property type="term" value="F:ligand-gated monoatomic ion channel activity"/>
    <property type="evidence" value="ECO:0007669"/>
    <property type="project" value="InterPro"/>
</dbReference>
<evidence type="ECO:0000259" key="12">
    <source>
        <dbReference type="Pfam" id="PF00060"/>
    </source>
</evidence>
<dbReference type="InterPro" id="IPR001320">
    <property type="entry name" value="Iontro_rcpt_C"/>
</dbReference>
<keyword evidence="6 11" id="KW-0472">Membrane</keyword>
<evidence type="ECO:0000313" key="13">
    <source>
        <dbReference type="EMBL" id="PRQ57150.1"/>
    </source>
</evidence>